<proteinExistence type="predicted"/>
<protein>
    <submittedName>
        <fullName evidence="1">Uncharacterized protein</fullName>
    </submittedName>
</protein>
<dbReference type="Proteomes" id="UP001611415">
    <property type="component" value="Unassembled WGS sequence"/>
</dbReference>
<name>A0ABW7XBL5_9NOCA</name>
<evidence type="ECO:0000313" key="2">
    <source>
        <dbReference type="Proteomes" id="UP001611415"/>
    </source>
</evidence>
<accession>A0ABW7XBL5</accession>
<gene>
    <name evidence="1" type="ORF">ACH49W_33915</name>
</gene>
<keyword evidence="2" id="KW-1185">Reference proteome</keyword>
<evidence type="ECO:0000313" key="1">
    <source>
        <dbReference type="EMBL" id="MFI2478380.1"/>
    </source>
</evidence>
<sequence length="86" mass="9258">MFWWKPAGGAAAIPALVPHELSVVRHLSQGVAVVDVVEIGDGDQVASALSRRLTQRLFLAGPVFDSDAQRQRRTRLREPAIAEAGA</sequence>
<dbReference type="RefSeq" id="WP_357409797.1">
    <property type="nucleotide sequence ID" value="NZ_JBEYCD010000017.1"/>
</dbReference>
<reference evidence="1 2" key="1">
    <citation type="submission" date="2024-10" db="EMBL/GenBank/DDBJ databases">
        <title>The Natural Products Discovery Center: Release of the First 8490 Sequenced Strains for Exploring Actinobacteria Biosynthetic Diversity.</title>
        <authorList>
            <person name="Kalkreuter E."/>
            <person name="Kautsar S.A."/>
            <person name="Yang D."/>
            <person name="Bader C.D."/>
            <person name="Teijaro C.N."/>
            <person name="Fluegel L."/>
            <person name="Davis C.M."/>
            <person name="Simpson J.R."/>
            <person name="Lauterbach L."/>
            <person name="Steele A.D."/>
            <person name="Gui C."/>
            <person name="Meng S."/>
            <person name="Li G."/>
            <person name="Viehrig K."/>
            <person name="Ye F."/>
            <person name="Su P."/>
            <person name="Kiefer A.F."/>
            <person name="Nichols A."/>
            <person name="Cepeda A.J."/>
            <person name="Yan W."/>
            <person name="Fan B."/>
            <person name="Jiang Y."/>
            <person name="Adhikari A."/>
            <person name="Zheng C.-J."/>
            <person name="Schuster L."/>
            <person name="Cowan T.M."/>
            <person name="Smanski M.J."/>
            <person name="Chevrette M.G."/>
            <person name="De Carvalho L.P.S."/>
            <person name="Shen B."/>
        </authorList>
    </citation>
    <scope>NUCLEOTIDE SEQUENCE [LARGE SCALE GENOMIC DNA]</scope>
    <source>
        <strain evidence="1 2">NPDC019275</strain>
    </source>
</reference>
<comment type="caution">
    <text evidence="1">The sequence shown here is derived from an EMBL/GenBank/DDBJ whole genome shotgun (WGS) entry which is preliminary data.</text>
</comment>
<organism evidence="1 2">
    <name type="scientific">Nocardia xishanensis</name>
    <dbReference type="NCBI Taxonomy" id="238964"/>
    <lineage>
        <taxon>Bacteria</taxon>
        <taxon>Bacillati</taxon>
        <taxon>Actinomycetota</taxon>
        <taxon>Actinomycetes</taxon>
        <taxon>Mycobacteriales</taxon>
        <taxon>Nocardiaceae</taxon>
        <taxon>Nocardia</taxon>
    </lineage>
</organism>
<dbReference type="EMBL" id="JBIRYO010000038">
    <property type="protein sequence ID" value="MFI2478380.1"/>
    <property type="molecule type" value="Genomic_DNA"/>
</dbReference>